<dbReference type="InterPro" id="IPR036985">
    <property type="entry name" value="Transglutaminase-like_sf"/>
</dbReference>
<feature type="domain" description="Rad4 beta-hairpin" evidence="7">
    <location>
        <begin position="405"/>
        <end position="463"/>
    </location>
</feature>
<dbReference type="GO" id="GO:0005737">
    <property type="term" value="C:cytoplasm"/>
    <property type="evidence" value="ECO:0007669"/>
    <property type="project" value="TreeGrafter"/>
</dbReference>
<dbReference type="Pfam" id="PF10403">
    <property type="entry name" value="BHD_1"/>
    <property type="match status" value="1"/>
</dbReference>
<sequence>VSKEERLYRKQLHRLCLVLMMIHGAIRNRWCNDYQLGQALRGVVSPQALALLRQPENNDLLNSVKSRRFLDGLQKVLRAYSAKFRVSGEGIKRKNWNELSLKQPRRFKNVDFDRFKYLISHFRGSRDLAAQGFVCLLRAIGLNARLVFSLQPPDFTIIATLPKIEALVPEKKPETELVSNNFGTNNKSKLLSSIRSKSATVTEQPVEPLLEDAPFPVFWAEVWDQYSKKWVSIDPAVLQILEIAPMRNKSKFEPPQSEPRNQLYYSIAYNSFGVVKDVTRRYTHYFNAKTAKKRITYKSEEETYWYERVLSSMNTSIQSKPTNLDIMELKEFYDRDLGEGMPNNISDFNNHPIYALESQLKQNEVIYPMDSTSKCGTFRAKTSSRSKKGSFGVIPVYKRAHVHMLRSAKAWYMRGRVLKVGVQPLKLKKKSALQKKNDGSDTEDEEEHTNLYAEFQTRLFIPQPIVDGVIPKNAYGNIDLYTSTMMPEGGCLIDTTGKYTMKMAEYAARSILEIDYAKAIIAFDFGKNGKSKPSAGRTPTAREGGIVIHDQYEEAMLAVLDSLVEEEEQNLRDKVKMNSLKYWKFFLTKLRISERLN</sequence>
<dbReference type="STRING" id="984487.A0A1E4SMF6"/>
<evidence type="ECO:0000313" key="9">
    <source>
        <dbReference type="EMBL" id="ODV80714.1"/>
    </source>
</evidence>
<dbReference type="PANTHER" id="PTHR12135">
    <property type="entry name" value="DNA REPAIR PROTEIN XP-C / RAD4"/>
    <property type="match status" value="1"/>
</dbReference>
<evidence type="ECO:0000256" key="1">
    <source>
        <dbReference type="ARBA" id="ARBA00004123"/>
    </source>
</evidence>
<dbReference type="GO" id="GO:0071942">
    <property type="term" value="C:XPC complex"/>
    <property type="evidence" value="ECO:0007669"/>
    <property type="project" value="TreeGrafter"/>
</dbReference>
<dbReference type="AlphaFoldDB" id="A0A1E4SMF6"/>
<keyword evidence="4" id="KW-0234">DNA repair</keyword>
<dbReference type="RefSeq" id="XP_020065836.1">
    <property type="nucleotide sequence ID" value="XM_020208707.1"/>
</dbReference>
<feature type="non-terminal residue" evidence="9">
    <location>
        <position position="1"/>
    </location>
</feature>
<dbReference type="Gene3D" id="2.20.20.110">
    <property type="entry name" value="Rad4, beta-hairpin domain BHD1"/>
    <property type="match status" value="1"/>
</dbReference>
<dbReference type="GO" id="GO:0006298">
    <property type="term" value="P:mismatch repair"/>
    <property type="evidence" value="ECO:0007669"/>
    <property type="project" value="TreeGrafter"/>
</dbReference>
<dbReference type="Gene3D" id="3.30.70.2460">
    <property type="entry name" value="Rad4, beta-hairpin domain BHD3"/>
    <property type="match status" value="1"/>
</dbReference>
<keyword evidence="3" id="KW-0227">DNA damage</keyword>
<dbReference type="InterPro" id="IPR042488">
    <property type="entry name" value="Rad4_BHD3_sf"/>
</dbReference>
<evidence type="ECO:0000256" key="3">
    <source>
        <dbReference type="ARBA" id="ARBA00022763"/>
    </source>
</evidence>
<dbReference type="Pfam" id="PF10404">
    <property type="entry name" value="BHD_2"/>
    <property type="match status" value="1"/>
</dbReference>
<dbReference type="InterPro" id="IPR018327">
    <property type="entry name" value="BHD_2"/>
</dbReference>
<feature type="domain" description="Rad4 beta-hairpin" evidence="8">
    <location>
        <begin position="470"/>
        <end position="560"/>
    </location>
</feature>
<evidence type="ECO:0000256" key="5">
    <source>
        <dbReference type="ARBA" id="ARBA00023242"/>
    </source>
</evidence>
<dbReference type="GO" id="GO:0006289">
    <property type="term" value="P:nucleotide-excision repair"/>
    <property type="evidence" value="ECO:0007669"/>
    <property type="project" value="InterPro"/>
</dbReference>
<evidence type="ECO:0000259" key="8">
    <source>
        <dbReference type="SMART" id="SM01032"/>
    </source>
</evidence>
<gene>
    <name evidence="9" type="ORF">CANTADRAFT_37188</name>
</gene>
<evidence type="ECO:0000256" key="4">
    <source>
        <dbReference type="ARBA" id="ARBA00023204"/>
    </source>
</evidence>
<keyword evidence="5" id="KW-0539">Nucleus</keyword>
<feature type="domain" description="Rad4 beta-hairpin" evidence="6">
    <location>
        <begin position="337"/>
        <end position="403"/>
    </location>
</feature>
<comment type="subcellular location">
    <subcellularLocation>
        <location evidence="1">Nucleus</location>
    </subcellularLocation>
</comment>
<dbReference type="Pfam" id="PF03835">
    <property type="entry name" value="Rad4"/>
    <property type="match status" value="1"/>
</dbReference>
<dbReference type="GO" id="GO:0003697">
    <property type="term" value="F:single-stranded DNA binding"/>
    <property type="evidence" value="ECO:0007669"/>
    <property type="project" value="TreeGrafter"/>
</dbReference>
<evidence type="ECO:0000259" key="7">
    <source>
        <dbReference type="SMART" id="SM01031"/>
    </source>
</evidence>
<dbReference type="OrthoDB" id="300780at2759"/>
<accession>A0A1E4SMF6</accession>
<dbReference type="Pfam" id="PF10405">
    <property type="entry name" value="BHD_3"/>
    <property type="match status" value="1"/>
</dbReference>
<dbReference type="GO" id="GO:0003684">
    <property type="term" value="F:damaged DNA binding"/>
    <property type="evidence" value="ECO:0007669"/>
    <property type="project" value="InterPro"/>
</dbReference>
<feature type="non-terminal residue" evidence="9">
    <location>
        <position position="597"/>
    </location>
</feature>
<keyword evidence="10" id="KW-1185">Reference proteome</keyword>
<dbReference type="SUPFAM" id="SSF54001">
    <property type="entry name" value="Cysteine proteinases"/>
    <property type="match status" value="1"/>
</dbReference>
<dbReference type="SMART" id="SM01032">
    <property type="entry name" value="BHD_3"/>
    <property type="match status" value="1"/>
</dbReference>
<dbReference type="SMART" id="SM01031">
    <property type="entry name" value="BHD_2"/>
    <property type="match status" value="1"/>
</dbReference>
<comment type="similarity">
    <text evidence="2">Belongs to the XPC family.</text>
</comment>
<dbReference type="InterPro" id="IPR018325">
    <property type="entry name" value="Rad4/PNGase_transGLS-fold"/>
</dbReference>
<dbReference type="PANTHER" id="PTHR12135:SF0">
    <property type="entry name" value="DNA REPAIR PROTEIN COMPLEMENTING XP-C CELLS"/>
    <property type="match status" value="1"/>
</dbReference>
<evidence type="ECO:0000259" key="6">
    <source>
        <dbReference type="SMART" id="SM01030"/>
    </source>
</evidence>
<dbReference type="InterPro" id="IPR004583">
    <property type="entry name" value="DNA_repair_Rad4"/>
</dbReference>
<dbReference type="GeneID" id="30982844"/>
<dbReference type="InterPro" id="IPR018328">
    <property type="entry name" value="Rad4_beta-hairpin_dom3"/>
</dbReference>
<reference evidence="10" key="1">
    <citation type="submission" date="2016-05" db="EMBL/GenBank/DDBJ databases">
        <title>Comparative genomics of biotechnologically important yeasts.</title>
        <authorList>
            <consortium name="DOE Joint Genome Institute"/>
            <person name="Riley R."/>
            <person name="Haridas S."/>
            <person name="Wolfe K.H."/>
            <person name="Lopes M.R."/>
            <person name="Hittinger C.T."/>
            <person name="Goker M."/>
            <person name="Salamov A."/>
            <person name="Wisecaver J."/>
            <person name="Long T.M."/>
            <person name="Aerts A.L."/>
            <person name="Barry K."/>
            <person name="Choi C."/>
            <person name="Clum A."/>
            <person name="Coughlan A.Y."/>
            <person name="Deshpande S."/>
            <person name="Douglass A.P."/>
            <person name="Hanson S.J."/>
            <person name="Klenk H.-P."/>
            <person name="Labutti K."/>
            <person name="Lapidus A."/>
            <person name="Lindquist E."/>
            <person name="Lipzen A."/>
            <person name="Meier-Kolthoff J.P."/>
            <person name="Ohm R.A."/>
            <person name="Otillar R.P."/>
            <person name="Pangilinan J."/>
            <person name="Peng Y."/>
            <person name="Rokas A."/>
            <person name="Rosa C.A."/>
            <person name="Scheuner C."/>
            <person name="Sibirny A.A."/>
            <person name="Slot J.C."/>
            <person name="Stielow J.B."/>
            <person name="Sun H."/>
            <person name="Kurtzman C.P."/>
            <person name="Blackwell M."/>
            <person name="Grigoriev I.V."/>
            <person name="Jeffries T.W."/>
        </authorList>
    </citation>
    <scope>NUCLEOTIDE SEQUENCE [LARGE SCALE GENOMIC DNA]</scope>
    <source>
        <strain evidence="10">NRRL Y-17324</strain>
    </source>
</reference>
<dbReference type="SMART" id="SM01030">
    <property type="entry name" value="BHD_1"/>
    <property type="match status" value="1"/>
</dbReference>
<dbReference type="InterPro" id="IPR018326">
    <property type="entry name" value="Rad4_beta-hairpin_dom1"/>
</dbReference>
<dbReference type="Gene3D" id="3.30.60.290">
    <property type="entry name" value="Rad4, beta-hairpin domain BHD2"/>
    <property type="match status" value="1"/>
</dbReference>
<dbReference type="Proteomes" id="UP000094285">
    <property type="component" value="Unassembled WGS sequence"/>
</dbReference>
<protein>
    <submittedName>
        <fullName evidence="9">Rad4-domain-containing protein</fullName>
    </submittedName>
</protein>
<name>A0A1E4SMF6_9ASCO</name>
<dbReference type="EMBL" id="KV453910">
    <property type="protein sequence ID" value="ODV80714.1"/>
    <property type="molecule type" value="Genomic_DNA"/>
</dbReference>
<evidence type="ECO:0000313" key="10">
    <source>
        <dbReference type="Proteomes" id="UP000094285"/>
    </source>
</evidence>
<organism evidence="9 10">
    <name type="scientific">Suhomyces tanzawaensis NRRL Y-17324</name>
    <dbReference type="NCBI Taxonomy" id="984487"/>
    <lineage>
        <taxon>Eukaryota</taxon>
        <taxon>Fungi</taxon>
        <taxon>Dikarya</taxon>
        <taxon>Ascomycota</taxon>
        <taxon>Saccharomycotina</taxon>
        <taxon>Pichiomycetes</taxon>
        <taxon>Debaryomycetaceae</taxon>
        <taxon>Suhomyces</taxon>
    </lineage>
</organism>
<dbReference type="Gene3D" id="3.90.260.10">
    <property type="entry name" value="Transglutaminase-like"/>
    <property type="match status" value="1"/>
</dbReference>
<dbReference type="InterPro" id="IPR038765">
    <property type="entry name" value="Papain-like_cys_pep_sf"/>
</dbReference>
<evidence type="ECO:0000256" key="2">
    <source>
        <dbReference type="ARBA" id="ARBA00009525"/>
    </source>
</evidence>
<proteinExistence type="inferred from homology"/>
<dbReference type="GO" id="GO:0000111">
    <property type="term" value="C:nucleotide-excision repair factor 2 complex"/>
    <property type="evidence" value="ECO:0007669"/>
    <property type="project" value="TreeGrafter"/>
</dbReference>